<dbReference type="Proteomes" id="UP000321157">
    <property type="component" value="Unassembled WGS sequence"/>
</dbReference>
<organism evidence="2 3">
    <name type="scientific">Aneurinibacillus danicus</name>
    <dbReference type="NCBI Taxonomy" id="267746"/>
    <lineage>
        <taxon>Bacteria</taxon>
        <taxon>Bacillati</taxon>
        <taxon>Bacillota</taxon>
        <taxon>Bacilli</taxon>
        <taxon>Bacillales</taxon>
        <taxon>Paenibacillaceae</taxon>
        <taxon>Aneurinibacillus group</taxon>
        <taxon>Aneurinibacillus</taxon>
    </lineage>
</organism>
<sequence length="90" mass="10517">MAPPFCGSIHLSLRARVYWQQENAQKGAAPMKGRWRYHPFYLKIRFGALQLIVPFIIFQFIRTLLFPTSFDVVLLMLLALLYAAILCDWI</sequence>
<evidence type="ECO:0000313" key="3">
    <source>
        <dbReference type="Proteomes" id="UP000321157"/>
    </source>
</evidence>
<keyword evidence="3" id="KW-1185">Reference proteome</keyword>
<evidence type="ECO:0000256" key="1">
    <source>
        <dbReference type="SAM" id="Phobius"/>
    </source>
</evidence>
<evidence type="ECO:0000313" key="2">
    <source>
        <dbReference type="EMBL" id="GEN33011.1"/>
    </source>
</evidence>
<keyword evidence="1" id="KW-0472">Membrane</keyword>
<accession>A0A511V4K2</accession>
<feature type="transmembrane region" description="Helical" evidence="1">
    <location>
        <begin position="40"/>
        <end position="58"/>
    </location>
</feature>
<keyword evidence="1" id="KW-1133">Transmembrane helix</keyword>
<protein>
    <submittedName>
        <fullName evidence="2">Uncharacterized protein</fullName>
    </submittedName>
</protein>
<keyword evidence="1" id="KW-0812">Transmembrane</keyword>
<proteinExistence type="predicted"/>
<dbReference type="AlphaFoldDB" id="A0A511V4K2"/>
<reference evidence="2 3" key="1">
    <citation type="submission" date="2019-07" db="EMBL/GenBank/DDBJ databases">
        <title>Whole genome shotgun sequence of Aneurinibacillus danicus NBRC 102444.</title>
        <authorList>
            <person name="Hosoyama A."/>
            <person name="Uohara A."/>
            <person name="Ohji S."/>
            <person name="Ichikawa N."/>
        </authorList>
    </citation>
    <scope>NUCLEOTIDE SEQUENCE [LARGE SCALE GENOMIC DNA]</scope>
    <source>
        <strain evidence="2 3">NBRC 102444</strain>
    </source>
</reference>
<comment type="caution">
    <text evidence="2">The sequence shown here is derived from an EMBL/GenBank/DDBJ whole genome shotgun (WGS) entry which is preliminary data.</text>
</comment>
<feature type="transmembrane region" description="Helical" evidence="1">
    <location>
        <begin position="64"/>
        <end position="87"/>
    </location>
</feature>
<name>A0A511V4K2_9BACL</name>
<gene>
    <name evidence="2" type="ORF">ADA01nite_04710</name>
</gene>
<dbReference type="EMBL" id="BJXX01000019">
    <property type="protein sequence ID" value="GEN33011.1"/>
    <property type="molecule type" value="Genomic_DNA"/>
</dbReference>
<dbReference type="RefSeq" id="WP_246147189.1">
    <property type="nucleotide sequence ID" value="NZ_BJXX01000019.1"/>
</dbReference>